<evidence type="ECO:0000313" key="4">
    <source>
        <dbReference type="EMBL" id="CAF3866890.1"/>
    </source>
</evidence>
<dbReference type="EMBL" id="CAJOBC010005536">
    <property type="protein sequence ID" value="CAF3866890.1"/>
    <property type="molecule type" value="Genomic_DNA"/>
</dbReference>
<dbReference type="Proteomes" id="UP000682733">
    <property type="component" value="Unassembled WGS sequence"/>
</dbReference>
<dbReference type="Proteomes" id="UP000681722">
    <property type="component" value="Unassembled WGS sequence"/>
</dbReference>
<evidence type="ECO:0000313" key="5">
    <source>
        <dbReference type="EMBL" id="CAF4253058.1"/>
    </source>
</evidence>
<organism evidence="2 6">
    <name type="scientific">Didymodactylos carnosus</name>
    <dbReference type="NCBI Taxonomy" id="1234261"/>
    <lineage>
        <taxon>Eukaryota</taxon>
        <taxon>Metazoa</taxon>
        <taxon>Spiralia</taxon>
        <taxon>Gnathifera</taxon>
        <taxon>Rotifera</taxon>
        <taxon>Eurotatoria</taxon>
        <taxon>Bdelloidea</taxon>
        <taxon>Philodinida</taxon>
        <taxon>Philodinidae</taxon>
        <taxon>Didymodactylos</taxon>
    </lineage>
</organism>
<evidence type="ECO:0000313" key="6">
    <source>
        <dbReference type="Proteomes" id="UP000663829"/>
    </source>
</evidence>
<feature type="compositionally biased region" description="Polar residues" evidence="1">
    <location>
        <begin position="47"/>
        <end position="78"/>
    </location>
</feature>
<keyword evidence="6" id="KW-1185">Reference proteome</keyword>
<gene>
    <name evidence="2" type="ORF">GPM918_LOCUS18796</name>
    <name evidence="3" type="ORF">OVA965_LOCUS35177</name>
    <name evidence="4" type="ORF">SRO942_LOCUS18793</name>
    <name evidence="5" type="ORF">TMI583_LOCUS36138</name>
</gene>
<evidence type="ECO:0000256" key="1">
    <source>
        <dbReference type="SAM" id="MobiDB-lite"/>
    </source>
</evidence>
<accession>A0A814PAB7</accession>
<feature type="compositionally biased region" description="Polar residues" evidence="1">
    <location>
        <begin position="24"/>
        <end position="40"/>
    </location>
</feature>
<reference evidence="2" key="1">
    <citation type="submission" date="2021-02" db="EMBL/GenBank/DDBJ databases">
        <authorList>
            <person name="Nowell W R."/>
        </authorList>
    </citation>
    <scope>NUCLEOTIDE SEQUENCE</scope>
</reference>
<evidence type="ECO:0000313" key="3">
    <source>
        <dbReference type="EMBL" id="CAF1459426.1"/>
    </source>
</evidence>
<proteinExistence type="predicted"/>
<dbReference type="EMBL" id="CAJNOQ010005536">
    <property type="protein sequence ID" value="CAF1102001.1"/>
    <property type="molecule type" value="Genomic_DNA"/>
</dbReference>
<dbReference type="AlphaFoldDB" id="A0A814PAB7"/>
<dbReference type="EMBL" id="CAJNOK010030390">
    <property type="protein sequence ID" value="CAF1459426.1"/>
    <property type="molecule type" value="Genomic_DNA"/>
</dbReference>
<comment type="caution">
    <text evidence="2">The sequence shown here is derived from an EMBL/GenBank/DDBJ whole genome shotgun (WGS) entry which is preliminary data.</text>
</comment>
<protein>
    <submittedName>
        <fullName evidence="2">Uncharacterized protein</fullName>
    </submittedName>
</protein>
<sequence length="213" mass="24837">MKRMPTSDAMRFGIDNEVIEMNGEWQNAPSRNNSKRFNGNSDKEYRQQQAGRTFVNSKQAETNQTRQQQSPVLTSLTQQPDSLNERQIRITDHALDYAADYHYTPFKLVCQPKLQDKKKAAKMINELISFIKARFSFSTEILFDSWWIDLSGDVQILIKNTELYVCLCNNERYPEHLNGTEISPVLPLHLPPQYTAIVKWIHNDVQDDDIREE</sequence>
<dbReference type="Proteomes" id="UP000663829">
    <property type="component" value="Unassembled WGS sequence"/>
</dbReference>
<name>A0A814PAB7_9BILA</name>
<dbReference type="EMBL" id="CAJOBA010052256">
    <property type="protein sequence ID" value="CAF4253058.1"/>
    <property type="molecule type" value="Genomic_DNA"/>
</dbReference>
<dbReference type="Proteomes" id="UP000677228">
    <property type="component" value="Unassembled WGS sequence"/>
</dbReference>
<evidence type="ECO:0000313" key="2">
    <source>
        <dbReference type="EMBL" id="CAF1102001.1"/>
    </source>
</evidence>
<feature type="region of interest" description="Disordered" evidence="1">
    <location>
        <begin position="23"/>
        <end position="78"/>
    </location>
</feature>